<feature type="domain" description="PepSY" evidence="1">
    <location>
        <begin position="28"/>
        <end position="98"/>
    </location>
</feature>
<keyword evidence="3" id="KW-1185">Reference proteome</keyword>
<dbReference type="EMBL" id="LNQN01000002">
    <property type="protein sequence ID" value="KSU83609.1"/>
    <property type="molecule type" value="Genomic_DNA"/>
</dbReference>
<sequence>MKASKWILAGVAGFAAGYVAAKRLPQTLTPEKALNLVKDQTRDEFKITGSWINVHPEEVKRFGLPYTVYKGGLSSRLHSKLTQYDFTIDAKTGSILDISKHGDKVAATV</sequence>
<gene>
    <name evidence="2" type="ORF">AS030_13770</name>
</gene>
<name>A0A0V8J9E4_9BACL</name>
<dbReference type="Pfam" id="PF03413">
    <property type="entry name" value="PepSY"/>
    <property type="match status" value="1"/>
</dbReference>
<reference evidence="2 3" key="1">
    <citation type="journal article" date="2014" name="Antonie Van Leeuwenhoek">
        <title>Fictibacillus enclensis sp. nov., isolated from marine sediment.</title>
        <authorList>
            <person name="Dastager S.G."/>
            <person name="Mawlankar R."/>
            <person name="Srinivasan K."/>
            <person name="Tang S.K."/>
            <person name="Lee J.C."/>
            <person name="Ramana V.V."/>
            <person name="Shouche Y.S."/>
        </authorList>
    </citation>
    <scope>NUCLEOTIDE SEQUENCE [LARGE SCALE GENOMIC DNA]</scope>
    <source>
        <strain evidence="2 3">NIO-1003</strain>
    </source>
</reference>
<evidence type="ECO:0000313" key="3">
    <source>
        <dbReference type="Proteomes" id="UP000054099"/>
    </source>
</evidence>
<dbReference type="Proteomes" id="UP000054099">
    <property type="component" value="Unassembled WGS sequence"/>
</dbReference>
<evidence type="ECO:0000313" key="2">
    <source>
        <dbReference type="EMBL" id="KSU83609.1"/>
    </source>
</evidence>
<organism evidence="2 3">
    <name type="scientific">Fictibacillus enclensis</name>
    <dbReference type="NCBI Taxonomy" id="1017270"/>
    <lineage>
        <taxon>Bacteria</taxon>
        <taxon>Bacillati</taxon>
        <taxon>Bacillota</taxon>
        <taxon>Bacilli</taxon>
        <taxon>Bacillales</taxon>
        <taxon>Fictibacillaceae</taxon>
        <taxon>Fictibacillus</taxon>
    </lineage>
</organism>
<accession>A0A0V8J9E4</accession>
<proteinExistence type="predicted"/>
<protein>
    <recommendedName>
        <fullName evidence="1">PepSY domain-containing protein</fullName>
    </recommendedName>
</protein>
<dbReference type="AlphaFoldDB" id="A0A0V8J9E4"/>
<evidence type="ECO:0000259" key="1">
    <source>
        <dbReference type="Pfam" id="PF03413"/>
    </source>
</evidence>
<dbReference type="InterPro" id="IPR025711">
    <property type="entry name" value="PepSY"/>
</dbReference>
<dbReference type="RefSeq" id="WP_061972447.1">
    <property type="nucleotide sequence ID" value="NZ_FMAV01000002.1"/>
</dbReference>
<comment type="caution">
    <text evidence="2">The sequence shown here is derived from an EMBL/GenBank/DDBJ whole genome shotgun (WGS) entry which is preliminary data.</text>
</comment>